<organism evidence="1 2">
    <name type="scientific">Brachionus plicatilis</name>
    <name type="common">Marine rotifer</name>
    <name type="synonym">Brachionus muelleri</name>
    <dbReference type="NCBI Taxonomy" id="10195"/>
    <lineage>
        <taxon>Eukaryota</taxon>
        <taxon>Metazoa</taxon>
        <taxon>Spiralia</taxon>
        <taxon>Gnathifera</taxon>
        <taxon>Rotifera</taxon>
        <taxon>Eurotatoria</taxon>
        <taxon>Monogononta</taxon>
        <taxon>Pseudotrocha</taxon>
        <taxon>Ploima</taxon>
        <taxon>Brachionidae</taxon>
        <taxon>Brachionus</taxon>
    </lineage>
</organism>
<proteinExistence type="predicted"/>
<gene>
    <name evidence="1" type="ORF">BpHYR1_016309</name>
</gene>
<reference evidence="1 2" key="1">
    <citation type="journal article" date="2018" name="Sci. Rep.">
        <title>Genomic signatures of local adaptation to the degree of environmental predictability in rotifers.</title>
        <authorList>
            <person name="Franch-Gras L."/>
            <person name="Hahn C."/>
            <person name="Garcia-Roger E.M."/>
            <person name="Carmona M.J."/>
            <person name="Serra M."/>
            <person name="Gomez A."/>
        </authorList>
    </citation>
    <scope>NUCLEOTIDE SEQUENCE [LARGE SCALE GENOMIC DNA]</scope>
    <source>
        <strain evidence="1">HYR1</strain>
    </source>
</reference>
<sequence length="97" mass="11538">MDYLTTYHVKIKFWNAFKNFDTSLLPKGNKKSKKRFQDFQINEVIIYRRQQFPCAAELDFFLNNCQSLPISLKCLNSFKNSLGPLQKQKRNKKERAS</sequence>
<evidence type="ECO:0000313" key="1">
    <source>
        <dbReference type="EMBL" id="RMZ95143.1"/>
    </source>
</evidence>
<dbReference type="Proteomes" id="UP000276133">
    <property type="component" value="Unassembled WGS sequence"/>
</dbReference>
<comment type="caution">
    <text evidence="1">The sequence shown here is derived from an EMBL/GenBank/DDBJ whole genome shotgun (WGS) entry which is preliminary data.</text>
</comment>
<keyword evidence="2" id="KW-1185">Reference proteome</keyword>
<accession>A0A3M7P7Z9</accession>
<evidence type="ECO:0000313" key="2">
    <source>
        <dbReference type="Proteomes" id="UP000276133"/>
    </source>
</evidence>
<name>A0A3M7P7Z9_BRAPC</name>
<dbReference type="AlphaFoldDB" id="A0A3M7P7Z9"/>
<protein>
    <submittedName>
        <fullName evidence="1">Uncharacterized protein</fullName>
    </submittedName>
</protein>
<dbReference type="EMBL" id="REGN01012564">
    <property type="protein sequence ID" value="RMZ95143.1"/>
    <property type="molecule type" value="Genomic_DNA"/>
</dbReference>